<feature type="region of interest" description="Disordered" evidence="1">
    <location>
        <begin position="59"/>
        <end position="82"/>
    </location>
</feature>
<dbReference type="EMBL" id="BGPR01002804">
    <property type="protein sequence ID" value="GBM79137.1"/>
    <property type="molecule type" value="Genomic_DNA"/>
</dbReference>
<comment type="caution">
    <text evidence="2">The sequence shown here is derived from an EMBL/GenBank/DDBJ whole genome shotgun (WGS) entry which is preliminary data.</text>
</comment>
<evidence type="ECO:0000256" key="1">
    <source>
        <dbReference type="SAM" id="MobiDB-lite"/>
    </source>
</evidence>
<organism evidence="2 3">
    <name type="scientific">Araneus ventricosus</name>
    <name type="common">Orbweaver spider</name>
    <name type="synonym">Epeira ventricosa</name>
    <dbReference type="NCBI Taxonomy" id="182803"/>
    <lineage>
        <taxon>Eukaryota</taxon>
        <taxon>Metazoa</taxon>
        <taxon>Ecdysozoa</taxon>
        <taxon>Arthropoda</taxon>
        <taxon>Chelicerata</taxon>
        <taxon>Arachnida</taxon>
        <taxon>Araneae</taxon>
        <taxon>Araneomorphae</taxon>
        <taxon>Entelegynae</taxon>
        <taxon>Araneoidea</taxon>
        <taxon>Araneidae</taxon>
        <taxon>Araneus</taxon>
    </lineage>
</organism>
<keyword evidence="3" id="KW-1185">Reference proteome</keyword>
<dbReference type="AlphaFoldDB" id="A0A4Y2IN50"/>
<evidence type="ECO:0000313" key="3">
    <source>
        <dbReference type="Proteomes" id="UP000499080"/>
    </source>
</evidence>
<dbReference type="Proteomes" id="UP000499080">
    <property type="component" value="Unassembled WGS sequence"/>
</dbReference>
<proteinExistence type="predicted"/>
<accession>A0A4Y2IN50</accession>
<reference evidence="2 3" key="1">
    <citation type="journal article" date="2019" name="Sci. Rep.">
        <title>Orb-weaving spider Araneus ventricosus genome elucidates the spidroin gene catalogue.</title>
        <authorList>
            <person name="Kono N."/>
            <person name="Nakamura H."/>
            <person name="Ohtoshi R."/>
            <person name="Moran D.A.P."/>
            <person name="Shinohara A."/>
            <person name="Yoshida Y."/>
            <person name="Fujiwara M."/>
            <person name="Mori M."/>
            <person name="Tomita M."/>
            <person name="Arakawa K."/>
        </authorList>
    </citation>
    <scope>NUCLEOTIDE SEQUENCE [LARGE SCALE GENOMIC DNA]</scope>
</reference>
<sequence length="82" mass="8610">MHHQRKRTSETVPLGKVKSAPDTGSADSPIQCRSRFGTHSSADTVGYGALQQMSHLCASVDQASSSTTPTVSPGTSRLDHDG</sequence>
<feature type="region of interest" description="Disordered" evidence="1">
    <location>
        <begin position="1"/>
        <end position="39"/>
    </location>
</feature>
<gene>
    <name evidence="2" type="ORF">AVEN_256252_1</name>
</gene>
<protein>
    <submittedName>
        <fullName evidence="2">Uncharacterized protein</fullName>
    </submittedName>
</protein>
<name>A0A4Y2IN50_ARAVE</name>
<evidence type="ECO:0000313" key="2">
    <source>
        <dbReference type="EMBL" id="GBM79137.1"/>
    </source>
</evidence>
<feature type="compositionally biased region" description="Low complexity" evidence="1">
    <location>
        <begin position="64"/>
        <end position="76"/>
    </location>
</feature>